<feature type="non-terminal residue" evidence="2">
    <location>
        <position position="1"/>
    </location>
</feature>
<feature type="region of interest" description="Disordered" evidence="1">
    <location>
        <begin position="19"/>
        <end position="192"/>
    </location>
</feature>
<accession>D6A8M5</accession>
<feature type="compositionally biased region" description="Basic and acidic residues" evidence="1">
    <location>
        <begin position="74"/>
        <end position="85"/>
    </location>
</feature>
<feature type="compositionally biased region" description="Low complexity" evidence="1">
    <location>
        <begin position="113"/>
        <end position="135"/>
    </location>
</feature>
<evidence type="ECO:0000256" key="1">
    <source>
        <dbReference type="SAM" id="MobiDB-lite"/>
    </source>
</evidence>
<dbReference type="AlphaFoldDB" id="D6A8M5"/>
<name>D6A8M5_STRV1</name>
<feature type="compositionally biased region" description="Low complexity" evidence="1">
    <location>
        <begin position="174"/>
        <end position="192"/>
    </location>
</feature>
<organism evidence="2 3">
    <name type="scientific">Streptomyces viridosporus (strain ATCC 14672 / DSM 40746 / JCM 4963 / KCTC 9882 / NRRL B-12104 / FH 1290)</name>
    <name type="common">Streptomyces ghanaensis</name>
    <dbReference type="NCBI Taxonomy" id="566461"/>
    <lineage>
        <taxon>Bacteria</taxon>
        <taxon>Bacillati</taxon>
        <taxon>Actinomycetota</taxon>
        <taxon>Actinomycetes</taxon>
        <taxon>Kitasatosporales</taxon>
        <taxon>Streptomycetaceae</taxon>
        <taxon>Streptomyces</taxon>
    </lineage>
</organism>
<dbReference type="Proteomes" id="UP000003824">
    <property type="component" value="Unassembled WGS sequence"/>
</dbReference>
<sequence>NEAGVRDQLHQLLLNKLRSKNQRDWSRAVIDSPPGFAGAPPPTSGPHAGAQERTQPGRPRTAGQQTPHHHRRPRDPARGVADRRKPQATSRNCCPSWTRSRQWRELSAGRAGGPTCSSPTAATTTTSTADSCGSAESGPRSPSGASRTAPVRAPSAGWSGERSPGCMASAAYGSAGRDATTSTRRSSASPSV</sequence>
<evidence type="ECO:0000313" key="2">
    <source>
        <dbReference type="EMBL" id="EFE72008.2"/>
    </source>
</evidence>
<dbReference type="EMBL" id="DS999641">
    <property type="protein sequence ID" value="EFE72008.2"/>
    <property type="molecule type" value="Genomic_DNA"/>
</dbReference>
<reference evidence="3" key="1">
    <citation type="submission" date="2008-12" db="EMBL/GenBank/DDBJ databases">
        <title>Annotation of Streptomyces ghanaensis ATCC 14672.</title>
        <authorList>
            <consortium name="The Broad Institute Genome Sequencing Platform"/>
            <consortium name="Broad Institute Microbial Sequencing Center"/>
            <person name="Fischbach M."/>
            <person name="Ward D."/>
            <person name="Young S."/>
            <person name="Kodira C.D."/>
            <person name="Zeng Q."/>
            <person name="Koehrsen M."/>
            <person name="Godfrey P."/>
            <person name="Alvarado L."/>
            <person name="Berlin A.M."/>
            <person name="Borenstein D."/>
            <person name="Chen Z."/>
            <person name="Engels R."/>
            <person name="Freedman E."/>
            <person name="Gellesch M."/>
            <person name="Goldberg J."/>
            <person name="Griggs A."/>
            <person name="Gujja S."/>
            <person name="Heiman D.I."/>
            <person name="Hepburn T.A."/>
            <person name="Howarth C."/>
            <person name="Jen D."/>
            <person name="Larson L."/>
            <person name="Lewis B."/>
            <person name="Mehta T."/>
            <person name="Park D."/>
            <person name="Pearson M."/>
            <person name="Roberts A."/>
            <person name="Saif S."/>
            <person name="Shea T.D."/>
            <person name="Shenoy N."/>
            <person name="Sisk P."/>
            <person name="Stolte C."/>
            <person name="Sykes S.N."/>
            <person name="Walk T."/>
            <person name="White J."/>
            <person name="Yandava C."/>
            <person name="Straight P."/>
            <person name="Clardy J."/>
            <person name="Hung D."/>
            <person name="Kolter R."/>
            <person name="Mekalanos J."/>
            <person name="Walker S."/>
            <person name="Walsh C.T."/>
            <person name="Wieland B.L.C."/>
            <person name="Ilzarbe M."/>
            <person name="Galagan J."/>
            <person name="Nusbaum C."/>
            <person name="Birren B."/>
        </authorList>
    </citation>
    <scope>NUCLEOTIDE SEQUENCE [LARGE SCALE GENOMIC DNA]</scope>
    <source>
        <strain evidence="3">ATCC 14672 / DSM 40746 / JCM 4963 / KCTC 9882 / NRRL B-12104 / FH 1290</strain>
    </source>
</reference>
<protein>
    <submittedName>
        <fullName evidence="2">Transposase</fullName>
    </submittedName>
</protein>
<evidence type="ECO:0000313" key="3">
    <source>
        <dbReference type="Proteomes" id="UP000003824"/>
    </source>
</evidence>
<feature type="compositionally biased region" description="Polar residues" evidence="1">
    <location>
        <begin position="87"/>
        <end position="100"/>
    </location>
</feature>
<gene>
    <name evidence="2" type="ORF">SSFG_07244</name>
</gene>
<proteinExistence type="predicted"/>